<dbReference type="OrthoDB" id="185373at2759"/>
<dbReference type="NCBIfam" id="TIGR00756">
    <property type="entry name" value="PPR"/>
    <property type="match status" value="1"/>
</dbReference>
<dbReference type="InterPro" id="IPR002885">
    <property type="entry name" value="PPR_rpt"/>
</dbReference>
<evidence type="ECO:0000313" key="5">
    <source>
        <dbReference type="Proteomes" id="UP001150538"/>
    </source>
</evidence>
<name>A0A9W8A2M1_9FUNG</name>
<evidence type="ECO:0000256" key="2">
    <source>
        <dbReference type="PROSITE-ProRule" id="PRU00708"/>
    </source>
</evidence>
<evidence type="ECO:0000256" key="3">
    <source>
        <dbReference type="SAM" id="MobiDB-lite"/>
    </source>
</evidence>
<evidence type="ECO:0000313" key="4">
    <source>
        <dbReference type="EMBL" id="KAJ1921594.1"/>
    </source>
</evidence>
<dbReference type="PANTHER" id="PTHR47936:SF1">
    <property type="entry name" value="PENTATRICOPEPTIDE REPEAT-CONTAINING PROTEIN GUN1, CHLOROPLASTIC"/>
    <property type="match status" value="1"/>
</dbReference>
<comment type="caution">
    <text evidence="4">The sequence shown here is derived from an EMBL/GenBank/DDBJ whole genome shotgun (WGS) entry which is preliminary data.</text>
</comment>
<sequence length="415" mass="47378">MSIVPHFSTIAKNNFLPSTICFGYVSKRWFTVTNPGRKALPKLPTEMKMKYTIPKDSYLLSDKVSKIIKKGKIDDAVALILSSPVYKQSQASWNQVIEEYGKQGKNDYAWKAYTEMKKRGIKPNAQTFTVLIRGFLYSRSPKAIERAMEAYNSIGKFIEGPSLQHTNTLLMVCGEHCDTDHLDRIISGIPKDGPNAMDLVTYTTILSILRRKLKDTLAGDTNTDTQNNSTNSKKHNPARKENPRAVEVYEKMYQVWDDYVEDVHRRVKMHKVDPNCTTPLLEYDIQILDNMLKACYEIMQNTRYRKFGRKGFSTVEQVYGKLVPSAKPKTTPQANDHIVEADTIPLIDMSPIKEGGLVFGSKTMKMILSICIKDKQLVKGMRFWKAVEARGFDGYEPTPQTRSIYEEIVKKCSRK</sequence>
<dbReference type="GO" id="GO:0031930">
    <property type="term" value="P:mitochondria-nucleus signaling pathway"/>
    <property type="evidence" value="ECO:0007669"/>
    <property type="project" value="TreeGrafter"/>
</dbReference>
<dbReference type="Proteomes" id="UP001150538">
    <property type="component" value="Unassembled WGS sequence"/>
</dbReference>
<dbReference type="PROSITE" id="PS51375">
    <property type="entry name" value="PPR"/>
    <property type="match status" value="1"/>
</dbReference>
<organism evidence="4 5">
    <name type="scientific">Mycoemilia scoparia</name>
    <dbReference type="NCBI Taxonomy" id="417184"/>
    <lineage>
        <taxon>Eukaryota</taxon>
        <taxon>Fungi</taxon>
        <taxon>Fungi incertae sedis</taxon>
        <taxon>Zoopagomycota</taxon>
        <taxon>Kickxellomycotina</taxon>
        <taxon>Kickxellomycetes</taxon>
        <taxon>Kickxellales</taxon>
        <taxon>Kickxellaceae</taxon>
        <taxon>Mycoemilia</taxon>
    </lineage>
</organism>
<dbReference type="EMBL" id="JANBPU010000004">
    <property type="protein sequence ID" value="KAJ1921594.1"/>
    <property type="molecule type" value="Genomic_DNA"/>
</dbReference>
<feature type="region of interest" description="Disordered" evidence="3">
    <location>
        <begin position="218"/>
        <end position="242"/>
    </location>
</feature>
<evidence type="ECO:0008006" key="6">
    <source>
        <dbReference type="Google" id="ProtNLM"/>
    </source>
</evidence>
<feature type="repeat" description="PPR" evidence="2">
    <location>
        <begin position="89"/>
        <end position="123"/>
    </location>
</feature>
<dbReference type="AlphaFoldDB" id="A0A9W8A2M1"/>
<dbReference type="InterPro" id="IPR011990">
    <property type="entry name" value="TPR-like_helical_dom_sf"/>
</dbReference>
<reference evidence="4" key="1">
    <citation type="submission" date="2022-07" db="EMBL/GenBank/DDBJ databases">
        <title>Phylogenomic reconstructions and comparative analyses of Kickxellomycotina fungi.</title>
        <authorList>
            <person name="Reynolds N.K."/>
            <person name="Stajich J.E."/>
            <person name="Barry K."/>
            <person name="Grigoriev I.V."/>
            <person name="Crous P."/>
            <person name="Smith M.E."/>
        </authorList>
    </citation>
    <scope>NUCLEOTIDE SEQUENCE</scope>
    <source>
        <strain evidence="4">NBRC 100468</strain>
    </source>
</reference>
<accession>A0A9W8A2M1</accession>
<dbReference type="Pfam" id="PF13041">
    <property type="entry name" value="PPR_2"/>
    <property type="match status" value="1"/>
</dbReference>
<evidence type="ECO:0000256" key="1">
    <source>
        <dbReference type="ARBA" id="ARBA00022737"/>
    </source>
</evidence>
<dbReference type="PANTHER" id="PTHR47936">
    <property type="entry name" value="PPR_LONG DOMAIN-CONTAINING PROTEIN"/>
    <property type="match status" value="1"/>
</dbReference>
<dbReference type="Gene3D" id="1.25.40.10">
    <property type="entry name" value="Tetratricopeptide repeat domain"/>
    <property type="match status" value="1"/>
</dbReference>
<keyword evidence="5" id="KW-1185">Reference proteome</keyword>
<keyword evidence="1" id="KW-0677">Repeat</keyword>
<feature type="compositionally biased region" description="Low complexity" evidence="3">
    <location>
        <begin position="220"/>
        <end position="231"/>
    </location>
</feature>
<proteinExistence type="predicted"/>
<protein>
    <recommendedName>
        <fullName evidence="6">Pentatricopeptide repeat-containing protein</fullName>
    </recommendedName>
</protein>
<gene>
    <name evidence="4" type="ORF">H4219_000632</name>
</gene>